<dbReference type="InterPro" id="IPR000415">
    <property type="entry name" value="Nitroreductase-like"/>
</dbReference>
<dbReference type="SUPFAM" id="SSF55469">
    <property type="entry name" value="FMN-dependent nitroreductase-like"/>
    <property type="match status" value="1"/>
</dbReference>
<gene>
    <name evidence="4" type="ORF">GCM10023183_25390</name>
</gene>
<dbReference type="InterPro" id="IPR029479">
    <property type="entry name" value="Nitroreductase"/>
</dbReference>
<dbReference type="PANTHER" id="PTHR43673:SF10">
    <property type="entry name" value="NADH DEHYDROGENASE_NAD(P)H NITROREDUCTASE XCC3605-RELATED"/>
    <property type="match status" value="1"/>
</dbReference>
<keyword evidence="2" id="KW-0560">Oxidoreductase</keyword>
<reference evidence="5" key="1">
    <citation type="journal article" date="2019" name="Int. J. Syst. Evol. Microbiol.">
        <title>The Global Catalogue of Microorganisms (GCM) 10K type strain sequencing project: providing services to taxonomists for standard genome sequencing and annotation.</title>
        <authorList>
            <consortium name="The Broad Institute Genomics Platform"/>
            <consortium name="The Broad Institute Genome Sequencing Center for Infectious Disease"/>
            <person name="Wu L."/>
            <person name="Ma J."/>
        </authorList>
    </citation>
    <scope>NUCLEOTIDE SEQUENCE [LARGE SCALE GENOMIC DNA]</scope>
    <source>
        <strain evidence="5">JCM 17917</strain>
    </source>
</reference>
<dbReference type="Pfam" id="PF00881">
    <property type="entry name" value="Nitroreductase"/>
    <property type="match status" value="2"/>
</dbReference>
<dbReference type="EMBL" id="BAABGX010000002">
    <property type="protein sequence ID" value="GAA4308621.1"/>
    <property type="molecule type" value="Genomic_DNA"/>
</dbReference>
<accession>A0ABP8FQC3</accession>
<sequence length="199" mass="22579">MHHREEQHNIHELMQARWSPRSFSSELLTKEQIESLFQAARWAASSGNAQPWRFVYATSDQQETFQRLVNLLDEGNAIWAKNAPFLMVVFSKTERDNGKPHPGHLYDTGLAMGQFCLQATAMGLQVHQMGGFAMDKANDVLQAPHDYQPIAMAVVGHPAPFTLLPTQELQTREQTKSTRKSLQETVHMGTWEGSYQELT</sequence>
<proteinExistence type="inferred from homology"/>
<dbReference type="CDD" id="cd02138">
    <property type="entry name" value="TdsD-like"/>
    <property type="match status" value="1"/>
</dbReference>
<evidence type="ECO:0000313" key="4">
    <source>
        <dbReference type="EMBL" id="GAA4308621.1"/>
    </source>
</evidence>
<feature type="domain" description="Nitroreductase" evidence="3">
    <location>
        <begin position="71"/>
        <end position="157"/>
    </location>
</feature>
<dbReference type="Gene3D" id="3.40.109.10">
    <property type="entry name" value="NADH Oxidase"/>
    <property type="match status" value="1"/>
</dbReference>
<dbReference type="PANTHER" id="PTHR43673">
    <property type="entry name" value="NAD(P)H NITROREDUCTASE YDGI-RELATED"/>
    <property type="match status" value="1"/>
</dbReference>
<comment type="similarity">
    <text evidence="1">Belongs to the nitroreductase family.</text>
</comment>
<protein>
    <submittedName>
        <fullName evidence="4">Nitroreductase family protein</fullName>
    </submittedName>
</protein>
<evidence type="ECO:0000256" key="1">
    <source>
        <dbReference type="ARBA" id="ARBA00007118"/>
    </source>
</evidence>
<feature type="domain" description="Nitroreductase" evidence="3">
    <location>
        <begin position="16"/>
        <end position="66"/>
    </location>
</feature>
<evidence type="ECO:0000313" key="5">
    <source>
        <dbReference type="Proteomes" id="UP001501844"/>
    </source>
</evidence>
<comment type="caution">
    <text evidence="4">The sequence shown here is derived from an EMBL/GenBank/DDBJ whole genome shotgun (WGS) entry which is preliminary data.</text>
</comment>
<dbReference type="RefSeq" id="WP_345166701.1">
    <property type="nucleotide sequence ID" value="NZ_BAABGX010000002.1"/>
</dbReference>
<keyword evidence="5" id="KW-1185">Reference proteome</keyword>
<evidence type="ECO:0000259" key="3">
    <source>
        <dbReference type="Pfam" id="PF00881"/>
    </source>
</evidence>
<name>A0ABP8FQC3_9BACT</name>
<dbReference type="Proteomes" id="UP001501844">
    <property type="component" value="Unassembled WGS sequence"/>
</dbReference>
<organism evidence="4 5">
    <name type="scientific">Nibribacter koreensis</name>
    <dbReference type="NCBI Taxonomy" id="1084519"/>
    <lineage>
        <taxon>Bacteria</taxon>
        <taxon>Pseudomonadati</taxon>
        <taxon>Bacteroidota</taxon>
        <taxon>Cytophagia</taxon>
        <taxon>Cytophagales</taxon>
        <taxon>Hymenobacteraceae</taxon>
        <taxon>Nibribacter</taxon>
    </lineage>
</organism>
<evidence type="ECO:0000256" key="2">
    <source>
        <dbReference type="ARBA" id="ARBA00023002"/>
    </source>
</evidence>